<evidence type="ECO:0000256" key="2">
    <source>
        <dbReference type="ARBA" id="ARBA00008987"/>
    </source>
</evidence>
<evidence type="ECO:0000313" key="9">
    <source>
        <dbReference type="Proteomes" id="UP000694392"/>
    </source>
</evidence>
<dbReference type="OMA" id="PRDYWKN"/>
<dbReference type="GO" id="GO:0033209">
    <property type="term" value="P:tumor necrosis factor-mediated signaling pathway"/>
    <property type="evidence" value="ECO:0007669"/>
    <property type="project" value="Ensembl"/>
</dbReference>
<reference evidence="8" key="1">
    <citation type="submission" date="2025-08" db="UniProtKB">
        <authorList>
            <consortium name="Ensembl"/>
        </authorList>
    </citation>
    <scope>IDENTIFICATION</scope>
</reference>
<evidence type="ECO:0000256" key="3">
    <source>
        <dbReference type="ARBA" id="ARBA00016949"/>
    </source>
</evidence>
<gene>
    <name evidence="8" type="primary">TXNDC17</name>
</gene>
<dbReference type="Ensembl" id="ENSSPUT00000002614.1">
    <property type="protein sequence ID" value="ENSSPUP00000002468.1"/>
    <property type="gene ID" value="ENSSPUG00000001912.1"/>
</dbReference>
<dbReference type="InterPro" id="IPR045108">
    <property type="entry name" value="TXNDC17-like"/>
</dbReference>
<keyword evidence="9" id="KW-1185">Reference proteome</keyword>
<evidence type="ECO:0000256" key="5">
    <source>
        <dbReference type="ARBA" id="ARBA00023157"/>
    </source>
</evidence>
<dbReference type="GO" id="GO:0047134">
    <property type="term" value="F:protein-disulfide reductase [NAD(P)H] activity"/>
    <property type="evidence" value="ECO:0007669"/>
    <property type="project" value="Ensembl"/>
</dbReference>
<evidence type="ECO:0000259" key="7">
    <source>
        <dbReference type="Pfam" id="PF06110"/>
    </source>
</evidence>
<dbReference type="Gene3D" id="3.40.30.10">
    <property type="entry name" value="Glutaredoxin"/>
    <property type="match status" value="1"/>
</dbReference>
<evidence type="ECO:0000256" key="6">
    <source>
        <dbReference type="ARBA" id="ARBA00023284"/>
    </source>
</evidence>
<dbReference type="FunFam" id="3.40.30.10:FF:000124">
    <property type="entry name" value="Thioredoxin domain-containing 17"/>
    <property type="match status" value="1"/>
</dbReference>
<protein>
    <recommendedName>
        <fullName evidence="3">Thioredoxin domain-containing protein 17</fullName>
    </recommendedName>
</protein>
<dbReference type="PANTHER" id="PTHR12452">
    <property type="entry name" value="42-9-9 PROTEIN-RELATED"/>
    <property type="match status" value="1"/>
</dbReference>
<keyword evidence="6" id="KW-0676">Redox-active center</keyword>
<dbReference type="Proteomes" id="UP000694392">
    <property type="component" value="Unplaced"/>
</dbReference>
<feature type="domain" description="Thioredoxin" evidence="7">
    <location>
        <begin position="9"/>
        <end position="121"/>
    </location>
</feature>
<organism evidence="8 9">
    <name type="scientific">Sphenodon punctatus</name>
    <name type="common">Tuatara</name>
    <name type="synonym">Hatteria punctata</name>
    <dbReference type="NCBI Taxonomy" id="8508"/>
    <lineage>
        <taxon>Eukaryota</taxon>
        <taxon>Metazoa</taxon>
        <taxon>Chordata</taxon>
        <taxon>Craniata</taxon>
        <taxon>Vertebrata</taxon>
        <taxon>Euteleostomi</taxon>
        <taxon>Lepidosauria</taxon>
        <taxon>Sphenodontia</taxon>
        <taxon>Sphenodontidae</taxon>
        <taxon>Sphenodon</taxon>
    </lineage>
</organism>
<dbReference type="GeneTree" id="ENSGT00390000012195"/>
<dbReference type="GO" id="GO:0004601">
    <property type="term" value="F:peroxidase activity"/>
    <property type="evidence" value="ECO:0007669"/>
    <property type="project" value="Ensembl"/>
</dbReference>
<keyword evidence="5" id="KW-1015">Disulfide bond</keyword>
<accession>A0A8D0G818</accession>
<comment type="subcellular location">
    <subcellularLocation>
        <location evidence="1">Cytoplasm</location>
    </subcellularLocation>
</comment>
<proteinExistence type="inferred from homology"/>
<evidence type="ECO:0000256" key="4">
    <source>
        <dbReference type="ARBA" id="ARBA00022490"/>
    </source>
</evidence>
<reference evidence="8" key="2">
    <citation type="submission" date="2025-09" db="UniProtKB">
        <authorList>
            <consortium name="Ensembl"/>
        </authorList>
    </citation>
    <scope>IDENTIFICATION</scope>
</reference>
<dbReference type="PANTHER" id="PTHR12452:SF0">
    <property type="entry name" value="THIOREDOXIN DOMAIN-CONTAINING PROTEIN 17"/>
    <property type="match status" value="1"/>
</dbReference>
<dbReference type="AlphaFoldDB" id="A0A8D0G818"/>
<sequence length="122" mass="14161">MGWEEVPERGYSDFERVVGQHRGRPIFAYFTGDKDAQGVSWCPDCTKAEPVVRTELHNMPEGSVFVYCQVGDRPYWKDPNNEFRRNLKLTGVPTLLKYGTPQRLVEEECLKSDLVRMLFTED</sequence>
<dbReference type="SUPFAM" id="SSF52833">
    <property type="entry name" value="Thioredoxin-like"/>
    <property type="match status" value="1"/>
</dbReference>
<comment type="similarity">
    <text evidence="2">Belongs to the thioredoxin family.</text>
</comment>
<dbReference type="GO" id="GO:0005829">
    <property type="term" value="C:cytosol"/>
    <property type="evidence" value="ECO:0007669"/>
    <property type="project" value="Ensembl"/>
</dbReference>
<keyword evidence="4" id="KW-0963">Cytoplasm</keyword>
<dbReference type="InterPro" id="IPR010357">
    <property type="entry name" value="TXNDC17_dom"/>
</dbReference>
<evidence type="ECO:0000313" key="8">
    <source>
        <dbReference type="Ensembl" id="ENSSPUP00000002468.1"/>
    </source>
</evidence>
<evidence type="ECO:0000256" key="1">
    <source>
        <dbReference type="ARBA" id="ARBA00004496"/>
    </source>
</evidence>
<name>A0A8D0G818_SPHPU</name>
<dbReference type="InterPro" id="IPR036249">
    <property type="entry name" value="Thioredoxin-like_sf"/>
</dbReference>
<dbReference type="Pfam" id="PF06110">
    <property type="entry name" value="TXD17-like_Trx"/>
    <property type="match status" value="1"/>
</dbReference>
<dbReference type="CDD" id="cd02952">
    <property type="entry name" value="TRP14_like"/>
    <property type="match status" value="1"/>
</dbReference>